<dbReference type="PROSITE" id="PS50109">
    <property type="entry name" value="HIS_KIN"/>
    <property type="match status" value="1"/>
</dbReference>
<keyword evidence="4" id="KW-0597">Phosphoprotein</keyword>
<dbReference type="SUPFAM" id="SSF55874">
    <property type="entry name" value="ATPase domain of HSP90 chaperone/DNA topoisomerase II/histidine kinase"/>
    <property type="match status" value="1"/>
</dbReference>
<keyword evidence="9 10" id="KW-0472">Membrane</keyword>
<comment type="subcellular location">
    <subcellularLocation>
        <location evidence="2">Membrane</location>
    </subcellularLocation>
</comment>
<name>A0A6P1N9K0_9PROT</name>
<evidence type="ECO:0000256" key="2">
    <source>
        <dbReference type="ARBA" id="ARBA00004370"/>
    </source>
</evidence>
<feature type="domain" description="Histidine kinase" evidence="11">
    <location>
        <begin position="338"/>
        <end position="569"/>
    </location>
</feature>
<organism evidence="12 13">
    <name type="scientific">Aristophania vespae</name>
    <dbReference type="NCBI Taxonomy" id="2697033"/>
    <lineage>
        <taxon>Bacteria</taxon>
        <taxon>Pseudomonadati</taxon>
        <taxon>Pseudomonadota</taxon>
        <taxon>Alphaproteobacteria</taxon>
        <taxon>Acetobacterales</taxon>
        <taxon>Acetobacteraceae</taxon>
        <taxon>Aristophania</taxon>
    </lineage>
</organism>
<evidence type="ECO:0000256" key="7">
    <source>
        <dbReference type="ARBA" id="ARBA00022777"/>
    </source>
</evidence>
<dbReference type="Gene3D" id="6.10.340.10">
    <property type="match status" value="1"/>
</dbReference>
<evidence type="ECO:0000256" key="5">
    <source>
        <dbReference type="ARBA" id="ARBA00022679"/>
    </source>
</evidence>
<reference evidence="12 13" key="1">
    <citation type="submission" date="2020-01" db="EMBL/GenBank/DDBJ databases">
        <title>Genome sequencing of strain KACC 21507.</title>
        <authorList>
            <person name="Heo J."/>
            <person name="Kim S.-J."/>
            <person name="Kim J.-S."/>
            <person name="Hong S.-B."/>
            <person name="Kwon S.-W."/>
        </authorList>
    </citation>
    <scope>NUCLEOTIDE SEQUENCE [LARGE SCALE GENOMIC DNA]</scope>
    <source>
        <strain evidence="12 13">KACC 21507</strain>
    </source>
</reference>
<evidence type="ECO:0000256" key="4">
    <source>
        <dbReference type="ARBA" id="ARBA00022553"/>
    </source>
</evidence>
<dbReference type="Pfam" id="PF00512">
    <property type="entry name" value="HisKA"/>
    <property type="match status" value="1"/>
</dbReference>
<protein>
    <recommendedName>
        <fullName evidence="3">histidine kinase</fullName>
        <ecNumber evidence="3">2.7.13.3</ecNumber>
    </recommendedName>
</protein>
<evidence type="ECO:0000313" key="12">
    <source>
        <dbReference type="EMBL" id="QHI95086.1"/>
    </source>
</evidence>
<evidence type="ECO:0000256" key="6">
    <source>
        <dbReference type="ARBA" id="ARBA00022692"/>
    </source>
</evidence>
<proteinExistence type="predicted"/>
<evidence type="ECO:0000256" key="8">
    <source>
        <dbReference type="ARBA" id="ARBA00022989"/>
    </source>
</evidence>
<evidence type="ECO:0000256" key="3">
    <source>
        <dbReference type="ARBA" id="ARBA00012438"/>
    </source>
</evidence>
<keyword evidence="5" id="KW-0808">Transferase</keyword>
<dbReference type="GO" id="GO:0016020">
    <property type="term" value="C:membrane"/>
    <property type="evidence" value="ECO:0007669"/>
    <property type="project" value="UniProtKB-SubCell"/>
</dbReference>
<dbReference type="InterPro" id="IPR003661">
    <property type="entry name" value="HisK_dim/P_dom"/>
</dbReference>
<dbReference type="SMART" id="SM00387">
    <property type="entry name" value="HATPase_c"/>
    <property type="match status" value="1"/>
</dbReference>
<keyword evidence="13" id="KW-1185">Reference proteome</keyword>
<dbReference type="AlphaFoldDB" id="A0A6P1N9K0"/>
<dbReference type="Pfam" id="PF02518">
    <property type="entry name" value="HATPase_c"/>
    <property type="match status" value="1"/>
</dbReference>
<evidence type="ECO:0000256" key="1">
    <source>
        <dbReference type="ARBA" id="ARBA00000085"/>
    </source>
</evidence>
<feature type="transmembrane region" description="Helical" evidence="10">
    <location>
        <begin position="247"/>
        <end position="271"/>
    </location>
</feature>
<dbReference type="SUPFAM" id="SSF47384">
    <property type="entry name" value="Homodimeric domain of signal transducing histidine kinase"/>
    <property type="match status" value="1"/>
</dbReference>
<evidence type="ECO:0000313" key="13">
    <source>
        <dbReference type="Proteomes" id="UP000463975"/>
    </source>
</evidence>
<dbReference type="InterPro" id="IPR025908">
    <property type="entry name" value="Sensor_TM1"/>
</dbReference>
<evidence type="ECO:0000259" key="11">
    <source>
        <dbReference type="PROSITE" id="PS50109"/>
    </source>
</evidence>
<gene>
    <name evidence="12" type="ORF">GT348_01120</name>
</gene>
<sequence>MNSSPFSFRNISKFQLPLSVKYWISPFLGRILLLNIVPLLFLAGLLLYLNQYQRGLLNADVMALREEARIYARALEIFAGQDLSSDKAALNAKEARVILDKLMEFSFNSHIKLYGPNGELITNIRHDVPREHESPTFDDEAWSHSHVGTWRSPQHNFIDTIYDWILLGSFKTMEREVINFNGGLKYDDQKDKEFQIKPMRAEMPPYIRRNSANELIITIAEPVVCRGITMGELQLTRRAPEVDRALYAVRSSILTLMLLAIGVTILLSWYFSLTIARPLLQLVQSSRELRNSGKGRNDAVPRKLLERKDEVGSLARALRTSTLALWSRIDGTERFAAEVAHEVKNPLASLSSALEILPRINKPEERDRLIKILRDDVRRLERLVRDVADASRIEGELSRGLRESVYLKPLLSILVEMHQATRKENDPVLILNMDSENFWVYAVEDRLVQVIRNLVGNAVSFSPPNGKVTIGIKQGVTKKSSKYVQIIIEDEGPGIEEDKLELIFERFYSERPVKECFGQHSGLGLAISRQIIQTLDGDLYAENRVEFDSETGKNKVLGARFIICLPGNSQKTKKYRIDHM</sequence>
<evidence type="ECO:0000256" key="9">
    <source>
        <dbReference type="ARBA" id="ARBA00023136"/>
    </source>
</evidence>
<dbReference type="Gene3D" id="3.30.565.10">
    <property type="entry name" value="Histidine kinase-like ATPase, C-terminal domain"/>
    <property type="match status" value="1"/>
</dbReference>
<comment type="catalytic activity">
    <reaction evidence="1">
        <text>ATP + protein L-histidine = ADP + protein N-phospho-L-histidine.</text>
        <dbReference type="EC" id="2.7.13.3"/>
    </reaction>
</comment>
<dbReference type="InterPro" id="IPR036890">
    <property type="entry name" value="HATPase_C_sf"/>
</dbReference>
<keyword evidence="7 12" id="KW-0418">Kinase</keyword>
<dbReference type="CDD" id="cd00082">
    <property type="entry name" value="HisKA"/>
    <property type="match status" value="1"/>
</dbReference>
<dbReference type="InterPro" id="IPR003594">
    <property type="entry name" value="HATPase_dom"/>
</dbReference>
<dbReference type="Gene3D" id="1.10.287.130">
    <property type="match status" value="1"/>
</dbReference>
<dbReference type="PRINTS" id="PR00344">
    <property type="entry name" value="BCTRLSENSOR"/>
</dbReference>
<dbReference type="KEGG" id="bomb:GT348_01120"/>
<keyword evidence="6 10" id="KW-0812">Transmembrane</keyword>
<dbReference type="PANTHER" id="PTHR45436">
    <property type="entry name" value="SENSOR HISTIDINE KINASE YKOH"/>
    <property type="match status" value="1"/>
</dbReference>
<dbReference type="InterPro" id="IPR036097">
    <property type="entry name" value="HisK_dim/P_sf"/>
</dbReference>
<dbReference type="EC" id="2.7.13.3" evidence="3"/>
<dbReference type="SMART" id="SM00388">
    <property type="entry name" value="HisKA"/>
    <property type="match status" value="1"/>
</dbReference>
<dbReference type="InterPro" id="IPR004358">
    <property type="entry name" value="Sig_transdc_His_kin-like_C"/>
</dbReference>
<dbReference type="InterPro" id="IPR005467">
    <property type="entry name" value="His_kinase_dom"/>
</dbReference>
<evidence type="ECO:0000256" key="10">
    <source>
        <dbReference type="SAM" id="Phobius"/>
    </source>
</evidence>
<dbReference type="Proteomes" id="UP000463975">
    <property type="component" value="Chromosome"/>
</dbReference>
<dbReference type="PANTHER" id="PTHR45436:SF5">
    <property type="entry name" value="SENSOR HISTIDINE KINASE TRCS"/>
    <property type="match status" value="1"/>
</dbReference>
<dbReference type="EMBL" id="CP047652">
    <property type="protein sequence ID" value="QHI95086.1"/>
    <property type="molecule type" value="Genomic_DNA"/>
</dbReference>
<keyword evidence="8 10" id="KW-1133">Transmembrane helix</keyword>
<dbReference type="Pfam" id="PF13755">
    <property type="entry name" value="Sensor_TM1"/>
    <property type="match status" value="1"/>
</dbReference>
<dbReference type="GO" id="GO:0000155">
    <property type="term" value="F:phosphorelay sensor kinase activity"/>
    <property type="evidence" value="ECO:0007669"/>
    <property type="project" value="InterPro"/>
</dbReference>
<feature type="transmembrane region" description="Helical" evidence="10">
    <location>
        <begin position="27"/>
        <end position="49"/>
    </location>
</feature>
<dbReference type="InterPro" id="IPR050428">
    <property type="entry name" value="TCS_sensor_his_kinase"/>
</dbReference>
<accession>A0A6P1N9K0</accession>